<evidence type="ECO:0000313" key="2">
    <source>
        <dbReference type="Proteomes" id="UP001302126"/>
    </source>
</evidence>
<proteinExistence type="predicted"/>
<dbReference type="EMBL" id="MU864782">
    <property type="protein sequence ID" value="KAK4182060.1"/>
    <property type="molecule type" value="Genomic_DNA"/>
</dbReference>
<dbReference type="InterPro" id="IPR021109">
    <property type="entry name" value="Peptidase_aspartic_dom_sf"/>
</dbReference>
<gene>
    <name evidence="1" type="ORF">QBC35DRAFT_346536</name>
</gene>
<comment type="caution">
    <text evidence="1">The sequence shown here is derived from an EMBL/GenBank/DDBJ whole genome shotgun (WGS) entry which is preliminary data.</text>
</comment>
<reference evidence="1" key="2">
    <citation type="submission" date="2023-05" db="EMBL/GenBank/DDBJ databases">
        <authorList>
            <consortium name="Lawrence Berkeley National Laboratory"/>
            <person name="Steindorff A."/>
            <person name="Hensen N."/>
            <person name="Bonometti L."/>
            <person name="Westerberg I."/>
            <person name="Brannstrom I.O."/>
            <person name="Guillou S."/>
            <person name="Cros-Aarteil S."/>
            <person name="Calhoun S."/>
            <person name="Haridas S."/>
            <person name="Kuo A."/>
            <person name="Mondo S."/>
            <person name="Pangilinan J."/>
            <person name="Riley R."/>
            <person name="Labutti K."/>
            <person name="Andreopoulos B."/>
            <person name="Lipzen A."/>
            <person name="Chen C."/>
            <person name="Yanf M."/>
            <person name="Daum C."/>
            <person name="Ng V."/>
            <person name="Clum A."/>
            <person name="Ohm R."/>
            <person name="Martin F."/>
            <person name="Silar P."/>
            <person name="Natvig D."/>
            <person name="Lalanne C."/>
            <person name="Gautier V."/>
            <person name="Ament-Velasquez S.L."/>
            <person name="Kruys A."/>
            <person name="Hutchinson M.I."/>
            <person name="Powell A.J."/>
            <person name="Barry K."/>
            <person name="Miller A.N."/>
            <person name="Grigoriev I.V."/>
            <person name="Debuchy R."/>
            <person name="Gladieux P."/>
            <person name="Thoren M.H."/>
            <person name="Johannesson H."/>
        </authorList>
    </citation>
    <scope>NUCLEOTIDE SEQUENCE</scope>
    <source>
        <strain evidence="1">PSN309</strain>
    </source>
</reference>
<dbReference type="Gene3D" id="2.40.70.10">
    <property type="entry name" value="Acid Proteases"/>
    <property type="match status" value="1"/>
</dbReference>
<protein>
    <submittedName>
        <fullName evidence="1">Uncharacterized protein</fullName>
    </submittedName>
</protein>
<sequence length="119" mass="13736">MTLIYNDAEHPVRVLLDPGSTIPVMSITQARQWKLPLIRRAVPRLIQAFNATADDLGGRYYTNRLVLRHQEDHFSRLNFELSTMDDQCDIILPQWWLQQHQPAGFFGDAGKITFSSSYC</sequence>
<dbReference type="AlphaFoldDB" id="A0AAN6WIJ2"/>
<evidence type="ECO:0000313" key="1">
    <source>
        <dbReference type="EMBL" id="KAK4182060.1"/>
    </source>
</evidence>
<dbReference type="CDD" id="cd00303">
    <property type="entry name" value="retropepsin_like"/>
    <property type="match status" value="1"/>
</dbReference>
<keyword evidence="2" id="KW-1185">Reference proteome</keyword>
<organism evidence="1 2">
    <name type="scientific">Podospora australis</name>
    <dbReference type="NCBI Taxonomy" id="1536484"/>
    <lineage>
        <taxon>Eukaryota</taxon>
        <taxon>Fungi</taxon>
        <taxon>Dikarya</taxon>
        <taxon>Ascomycota</taxon>
        <taxon>Pezizomycotina</taxon>
        <taxon>Sordariomycetes</taxon>
        <taxon>Sordariomycetidae</taxon>
        <taxon>Sordariales</taxon>
        <taxon>Podosporaceae</taxon>
        <taxon>Podospora</taxon>
    </lineage>
</organism>
<accession>A0AAN6WIJ2</accession>
<name>A0AAN6WIJ2_9PEZI</name>
<dbReference type="Proteomes" id="UP001302126">
    <property type="component" value="Unassembled WGS sequence"/>
</dbReference>
<reference evidence="1" key="1">
    <citation type="journal article" date="2023" name="Mol. Phylogenet. Evol.">
        <title>Genome-scale phylogeny and comparative genomics of the fungal order Sordariales.</title>
        <authorList>
            <person name="Hensen N."/>
            <person name="Bonometti L."/>
            <person name="Westerberg I."/>
            <person name="Brannstrom I.O."/>
            <person name="Guillou S."/>
            <person name="Cros-Aarteil S."/>
            <person name="Calhoun S."/>
            <person name="Haridas S."/>
            <person name="Kuo A."/>
            <person name="Mondo S."/>
            <person name="Pangilinan J."/>
            <person name="Riley R."/>
            <person name="LaButti K."/>
            <person name="Andreopoulos B."/>
            <person name="Lipzen A."/>
            <person name="Chen C."/>
            <person name="Yan M."/>
            <person name="Daum C."/>
            <person name="Ng V."/>
            <person name="Clum A."/>
            <person name="Steindorff A."/>
            <person name="Ohm R.A."/>
            <person name="Martin F."/>
            <person name="Silar P."/>
            <person name="Natvig D.O."/>
            <person name="Lalanne C."/>
            <person name="Gautier V."/>
            <person name="Ament-Velasquez S.L."/>
            <person name="Kruys A."/>
            <person name="Hutchinson M.I."/>
            <person name="Powell A.J."/>
            <person name="Barry K."/>
            <person name="Miller A.N."/>
            <person name="Grigoriev I.V."/>
            <person name="Debuchy R."/>
            <person name="Gladieux P."/>
            <person name="Hiltunen Thoren M."/>
            <person name="Johannesson H."/>
        </authorList>
    </citation>
    <scope>NUCLEOTIDE SEQUENCE</scope>
    <source>
        <strain evidence="1">PSN309</strain>
    </source>
</reference>
<feature type="non-terminal residue" evidence="1">
    <location>
        <position position="119"/>
    </location>
</feature>